<evidence type="ECO:0000256" key="1">
    <source>
        <dbReference type="SAM" id="MobiDB-lite"/>
    </source>
</evidence>
<reference evidence="2 3" key="1">
    <citation type="journal article" date="2024" name="G3 (Bethesda)">
        <title>Genome assembly of Hibiscus sabdariffa L. provides insights into metabolisms of medicinal natural products.</title>
        <authorList>
            <person name="Kim T."/>
        </authorList>
    </citation>
    <scope>NUCLEOTIDE SEQUENCE [LARGE SCALE GENOMIC DNA]</scope>
    <source>
        <strain evidence="2">TK-2024</strain>
        <tissue evidence="2">Old leaves</tissue>
    </source>
</reference>
<evidence type="ECO:0000313" key="3">
    <source>
        <dbReference type="Proteomes" id="UP001472677"/>
    </source>
</evidence>
<evidence type="ECO:0000313" key="2">
    <source>
        <dbReference type="EMBL" id="KAK8534702.1"/>
    </source>
</evidence>
<keyword evidence="3" id="KW-1185">Reference proteome</keyword>
<organism evidence="2 3">
    <name type="scientific">Hibiscus sabdariffa</name>
    <name type="common">roselle</name>
    <dbReference type="NCBI Taxonomy" id="183260"/>
    <lineage>
        <taxon>Eukaryota</taxon>
        <taxon>Viridiplantae</taxon>
        <taxon>Streptophyta</taxon>
        <taxon>Embryophyta</taxon>
        <taxon>Tracheophyta</taxon>
        <taxon>Spermatophyta</taxon>
        <taxon>Magnoliopsida</taxon>
        <taxon>eudicotyledons</taxon>
        <taxon>Gunneridae</taxon>
        <taxon>Pentapetalae</taxon>
        <taxon>rosids</taxon>
        <taxon>malvids</taxon>
        <taxon>Malvales</taxon>
        <taxon>Malvaceae</taxon>
        <taxon>Malvoideae</taxon>
        <taxon>Hibiscus</taxon>
    </lineage>
</organism>
<accession>A0ABR2DBK5</accession>
<dbReference type="Proteomes" id="UP001472677">
    <property type="component" value="Unassembled WGS sequence"/>
</dbReference>
<gene>
    <name evidence="2" type="ORF">V6N12_057346</name>
</gene>
<comment type="caution">
    <text evidence="2">The sequence shown here is derived from an EMBL/GenBank/DDBJ whole genome shotgun (WGS) entry which is preliminary data.</text>
</comment>
<name>A0ABR2DBK5_9ROSI</name>
<proteinExistence type="predicted"/>
<feature type="region of interest" description="Disordered" evidence="1">
    <location>
        <begin position="1"/>
        <end position="57"/>
    </location>
</feature>
<protein>
    <submittedName>
        <fullName evidence="2">Uncharacterized protein</fullName>
    </submittedName>
</protein>
<sequence>MSETRLGRDNERPQGSSIEGESVRMEQNPPRQNNPEGQAEPLRVAPEAPIAQNPLNPSMDYLLSMKEMFEQLTASLKKENSATTSTPTPS</sequence>
<dbReference type="EMBL" id="JBBPBM010000031">
    <property type="protein sequence ID" value="KAK8534702.1"/>
    <property type="molecule type" value="Genomic_DNA"/>
</dbReference>
<feature type="compositionally biased region" description="Basic and acidic residues" evidence="1">
    <location>
        <begin position="1"/>
        <end position="12"/>
    </location>
</feature>